<evidence type="ECO:0008006" key="2">
    <source>
        <dbReference type="Google" id="ProtNLM"/>
    </source>
</evidence>
<name>A0A645HJX4_9ZZZZ</name>
<accession>A0A645HJX4</accession>
<organism evidence="1">
    <name type="scientific">bioreactor metagenome</name>
    <dbReference type="NCBI Taxonomy" id="1076179"/>
    <lineage>
        <taxon>unclassified sequences</taxon>
        <taxon>metagenomes</taxon>
        <taxon>ecological metagenomes</taxon>
    </lineage>
</organism>
<reference evidence="1" key="1">
    <citation type="submission" date="2019-08" db="EMBL/GenBank/DDBJ databases">
        <authorList>
            <person name="Kucharzyk K."/>
            <person name="Murdoch R.W."/>
            <person name="Higgins S."/>
            <person name="Loffler F."/>
        </authorList>
    </citation>
    <scope>NUCLEOTIDE SEQUENCE</scope>
</reference>
<protein>
    <recommendedName>
        <fullName evidence="2">WYL domain-containing protein</fullName>
    </recommendedName>
</protein>
<evidence type="ECO:0000313" key="1">
    <source>
        <dbReference type="EMBL" id="MPN39321.1"/>
    </source>
</evidence>
<dbReference type="AlphaFoldDB" id="A0A645HJX4"/>
<sequence>MFQFSCFERELDYIEEGDAYLLSIFYYEFEREEVISRIFSLGKHAIVIEPEGIKAEIIKRLQQLKEKYSSIP</sequence>
<gene>
    <name evidence="1" type="ORF">SDC9_186849</name>
</gene>
<dbReference type="EMBL" id="VSSQ01095073">
    <property type="protein sequence ID" value="MPN39321.1"/>
    <property type="molecule type" value="Genomic_DNA"/>
</dbReference>
<comment type="caution">
    <text evidence="1">The sequence shown here is derived from an EMBL/GenBank/DDBJ whole genome shotgun (WGS) entry which is preliminary data.</text>
</comment>
<proteinExistence type="predicted"/>